<dbReference type="SMART" id="SM00895">
    <property type="entry name" value="FCD"/>
    <property type="match status" value="1"/>
</dbReference>
<name>A0ABT1L7K8_9HYPH</name>
<evidence type="ECO:0000313" key="6">
    <source>
        <dbReference type="Proteomes" id="UP001205890"/>
    </source>
</evidence>
<keyword evidence="6" id="KW-1185">Reference proteome</keyword>
<dbReference type="Gene3D" id="1.20.120.530">
    <property type="entry name" value="GntR ligand-binding domain-like"/>
    <property type="match status" value="1"/>
</dbReference>
<feature type="domain" description="HTH gntR-type" evidence="4">
    <location>
        <begin position="18"/>
        <end position="86"/>
    </location>
</feature>
<dbReference type="InterPro" id="IPR036388">
    <property type="entry name" value="WH-like_DNA-bd_sf"/>
</dbReference>
<protein>
    <submittedName>
        <fullName evidence="5">FadR family transcriptional regulator</fullName>
    </submittedName>
</protein>
<accession>A0ABT1L7K8</accession>
<dbReference type="SMART" id="SM00345">
    <property type="entry name" value="HTH_GNTR"/>
    <property type="match status" value="1"/>
</dbReference>
<dbReference type="InterPro" id="IPR008920">
    <property type="entry name" value="TF_FadR/GntR_C"/>
</dbReference>
<dbReference type="RefSeq" id="WP_254738490.1">
    <property type="nucleotide sequence ID" value="NZ_JANCLU010000002.1"/>
</dbReference>
<keyword evidence="1" id="KW-0805">Transcription regulation</keyword>
<comment type="caution">
    <text evidence="5">The sequence shown here is derived from an EMBL/GenBank/DDBJ whole genome shotgun (WGS) entry which is preliminary data.</text>
</comment>
<gene>
    <name evidence="5" type="ORF">NK718_03005</name>
</gene>
<evidence type="ECO:0000256" key="2">
    <source>
        <dbReference type="ARBA" id="ARBA00023125"/>
    </source>
</evidence>
<dbReference type="Proteomes" id="UP001205890">
    <property type="component" value="Unassembled WGS sequence"/>
</dbReference>
<reference evidence="5 6" key="1">
    <citation type="submission" date="2022-07" db="EMBL/GenBank/DDBJ databases">
        <authorList>
            <person name="Li W.-J."/>
            <person name="Deng Q.-Q."/>
        </authorList>
    </citation>
    <scope>NUCLEOTIDE SEQUENCE [LARGE SCALE GENOMIC DNA]</scope>
    <source>
        <strain evidence="5 6">SYSU M60028</strain>
    </source>
</reference>
<proteinExistence type="predicted"/>
<keyword evidence="2" id="KW-0238">DNA-binding</keyword>
<organism evidence="5 6">
    <name type="scientific">Alsobacter ponti</name>
    <dbReference type="NCBI Taxonomy" id="2962936"/>
    <lineage>
        <taxon>Bacteria</taxon>
        <taxon>Pseudomonadati</taxon>
        <taxon>Pseudomonadota</taxon>
        <taxon>Alphaproteobacteria</taxon>
        <taxon>Hyphomicrobiales</taxon>
        <taxon>Alsobacteraceae</taxon>
        <taxon>Alsobacter</taxon>
    </lineage>
</organism>
<dbReference type="Gene3D" id="1.10.10.10">
    <property type="entry name" value="Winged helix-like DNA-binding domain superfamily/Winged helix DNA-binding domain"/>
    <property type="match status" value="1"/>
</dbReference>
<dbReference type="SUPFAM" id="SSF48008">
    <property type="entry name" value="GntR ligand-binding domain-like"/>
    <property type="match status" value="1"/>
</dbReference>
<dbReference type="PANTHER" id="PTHR43537:SF44">
    <property type="entry name" value="GNTR FAMILY REGULATORY PROTEIN"/>
    <property type="match status" value="1"/>
</dbReference>
<sequence length="244" mass="27191">MPTPPPAPDNPLAKRPQSKLSDQIYEVVLTDIVQGRYPEGAKLPTEIDLARLFSVSRPIVREALARLRDDGLIQPRQGAGSFVLKRPATALLRFAPIGSIADIQRCFEFRIAVEPMAARLAAARRDDAALEMIEATLRTLREAIRMGTLNIEADFAFHKAVAEASGNTYFSTTLRMLEESVRTAMLLNRQLSLHNPVQRINLVQAEHKVIFDAIAAGDEDAAFEAMHKHIQDARRRVFDGDVRN</sequence>
<dbReference type="PROSITE" id="PS50949">
    <property type="entry name" value="HTH_GNTR"/>
    <property type="match status" value="1"/>
</dbReference>
<dbReference type="SUPFAM" id="SSF46785">
    <property type="entry name" value="Winged helix' DNA-binding domain"/>
    <property type="match status" value="1"/>
</dbReference>
<dbReference type="Pfam" id="PF07729">
    <property type="entry name" value="FCD"/>
    <property type="match status" value="1"/>
</dbReference>
<dbReference type="PANTHER" id="PTHR43537">
    <property type="entry name" value="TRANSCRIPTIONAL REGULATOR, GNTR FAMILY"/>
    <property type="match status" value="1"/>
</dbReference>
<dbReference type="CDD" id="cd07377">
    <property type="entry name" value="WHTH_GntR"/>
    <property type="match status" value="1"/>
</dbReference>
<evidence type="ECO:0000259" key="4">
    <source>
        <dbReference type="PROSITE" id="PS50949"/>
    </source>
</evidence>
<evidence type="ECO:0000256" key="3">
    <source>
        <dbReference type="ARBA" id="ARBA00023163"/>
    </source>
</evidence>
<evidence type="ECO:0000313" key="5">
    <source>
        <dbReference type="EMBL" id="MCP8937472.1"/>
    </source>
</evidence>
<dbReference type="InterPro" id="IPR000524">
    <property type="entry name" value="Tscrpt_reg_HTH_GntR"/>
</dbReference>
<dbReference type="Pfam" id="PF00392">
    <property type="entry name" value="GntR"/>
    <property type="match status" value="1"/>
</dbReference>
<dbReference type="PRINTS" id="PR00035">
    <property type="entry name" value="HTHGNTR"/>
</dbReference>
<evidence type="ECO:0000256" key="1">
    <source>
        <dbReference type="ARBA" id="ARBA00023015"/>
    </source>
</evidence>
<dbReference type="EMBL" id="JANCLU010000002">
    <property type="protein sequence ID" value="MCP8937472.1"/>
    <property type="molecule type" value="Genomic_DNA"/>
</dbReference>
<dbReference type="InterPro" id="IPR011711">
    <property type="entry name" value="GntR_C"/>
</dbReference>
<dbReference type="InterPro" id="IPR036390">
    <property type="entry name" value="WH_DNA-bd_sf"/>
</dbReference>
<keyword evidence="3" id="KW-0804">Transcription</keyword>